<evidence type="ECO:0000313" key="2">
    <source>
        <dbReference type="Proteomes" id="UP000752012"/>
    </source>
</evidence>
<dbReference type="PROSITE" id="PS51257">
    <property type="entry name" value="PROKAR_LIPOPROTEIN"/>
    <property type="match status" value="1"/>
</dbReference>
<reference evidence="1 2" key="1">
    <citation type="submission" date="2020-03" db="EMBL/GenBank/DDBJ databases">
        <title>Assessment of the enzymatic potential of alkaline-tolerant lipase obtained from Bacillus luteus H11 (technogenic soil) for the bioremediation of saline soils contaminated with petroleum substances.</title>
        <authorList>
            <person name="Kalwasinska A."/>
        </authorList>
    </citation>
    <scope>NUCLEOTIDE SEQUENCE [LARGE SCALE GENOMIC DNA]</scope>
    <source>
        <strain evidence="1 2">H11</strain>
    </source>
</reference>
<organism evidence="1 2">
    <name type="scientific">Alkalicoccus luteus</name>
    <dbReference type="NCBI Taxonomy" id="1237094"/>
    <lineage>
        <taxon>Bacteria</taxon>
        <taxon>Bacillati</taxon>
        <taxon>Bacillota</taxon>
        <taxon>Bacilli</taxon>
        <taxon>Bacillales</taxon>
        <taxon>Bacillaceae</taxon>
        <taxon>Alkalicoccus</taxon>
    </lineage>
</organism>
<name>A0A969TU05_9BACI</name>
<dbReference type="RefSeq" id="WP_168005122.1">
    <property type="nucleotide sequence ID" value="NZ_JAATHJ010000004.1"/>
</dbReference>
<protein>
    <submittedName>
        <fullName evidence="1">Uncharacterized protein</fullName>
    </submittedName>
</protein>
<gene>
    <name evidence="1" type="ORF">HCN83_04465</name>
</gene>
<proteinExistence type="predicted"/>
<comment type="caution">
    <text evidence="1">The sequence shown here is derived from an EMBL/GenBank/DDBJ whole genome shotgun (WGS) entry which is preliminary data.</text>
</comment>
<dbReference type="EMBL" id="JAATHJ010000004">
    <property type="protein sequence ID" value="NJP36835.1"/>
    <property type="molecule type" value="Genomic_DNA"/>
</dbReference>
<keyword evidence="2" id="KW-1185">Reference proteome</keyword>
<sequence>MRYFYLGIMSMVVLSACGTNTVDVDSADIELNENNDTTENSSEVSYQEPPANIVQENKYEIAIFVDEEEGFEGINAKFTYLGDKEELTVYHPTDTIFLFKLIDDENVFTNITTGEDNIGNTTLVPKEPKKTTLIPNQFPDNIEEGTYDIVATAHFTLEENYEDGESVYTNEMNVSTTIHIVND</sequence>
<dbReference type="AlphaFoldDB" id="A0A969TU05"/>
<evidence type="ECO:0000313" key="1">
    <source>
        <dbReference type="EMBL" id="NJP36835.1"/>
    </source>
</evidence>
<accession>A0A969TU05</accession>
<dbReference type="Proteomes" id="UP000752012">
    <property type="component" value="Unassembled WGS sequence"/>
</dbReference>